<dbReference type="PANTHER" id="PTHR43265">
    <property type="entry name" value="ESTERASE ESTD"/>
    <property type="match status" value="1"/>
</dbReference>
<evidence type="ECO:0000313" key="4">
    <source>
        <dbReference type="EMBL" id="AGN25714.1"/>
    </source>
</evidence>
<evidence type="ECO:0000256" key="1">
    <source>
        <dbReference type="SAM" id="Phobius"/>
    </source>
</evidence>
<dbReference type="GO" id="GO:0052689">
    <property type="term" value="F:carboxylic ester hydrolase activity"/>
    <property type="evidence" value="ECO:0007669"/>
    <property type="project" value="TreeGrafter"/>
</dbReference>
<dbReference type="Pfam" id="PF13026">
    <property type="entry name" value="DUF3887"/>
    <property type="match status" value="1"/>
</dbReference>
<organism evidence="4 5">
    <name type="scientific">Methanomassiliicoccus intestinalis (strain Issoire-Mx1)</name>
    <dbReference type="NCBI Taxonomy" id="1295009"/>
    <lineage>
        <taxon>Archaea</taxon>
        <taxon>Methanobacteriati</taxon>
        <taxon>Thermoplasmatota</taxon>
        <taxon>Thermoplasmata</taxon>
        <taxon>Methanomassiliicoccales</taxon>
        <taxon>Methanomassiliicoccaceae</taxon>
        <taxon>Methanomassiliicoccus</taxon>
    </lineage>
</organism>
<keyword evidence="1" id="KW-1133">Transmembrane helix</keyword>
<evidence type="ECO:0000313" key="5">
    <source>
        <dbReference type="Proteomes" id="UP000014070"/>
    </source>
</evidence>
<dbReference type="InParanoid" id="R9T5B9"/>
<proteinExistence type="predicted"/>
<feature type="domain" description="DUF3887" evidence="3">
    <location>
        <begin position="52"/>
        <end position="141"/>
    </location>
</feature>
<keyword evidence="5" id="KW-1185">Reference proteome</keyword>
<dbReference type="InterPro" id="IPR029058">
    <property type="entry name" value="AB_hydrolase_fold"/>
</dbReference>
<dbReference type="Pfam" id="PF12146">
    <property type="entry name" value="Hydrolase_4"/>
    <property type="match status" value="1"/>
</dbReference>
<feature type="transmembrane region" description="Helical" evidence="1">
    <location>
        <begin position="6"/>
        <end position="29"/>
    </location>
</feature>
<dbReference type="GeneID" id="41322756"/>
<dbReference type="RefSeq" id="WP_020448239.1">
    <property type="nucleotide sequence ID" value="NC_021353.1"/>
</dbReference>
<keyword evidence="1" id="KW-0812">Transmembrane</keyword>
<dbReference type="InterPro" id="IPR024981">
    <property type="entry name" value="DUF3887"/>
</dbReference>
<dbReference type="Proteomes" id="UP000014070">
    <property type="component" value="Chromosome"/>
</dbReference>
<evidence type="ECO:0000259" key="3">
    <source>
        <dbReference type="Pfam" id="PF13026"/>
    </source>
</evidence>
<dbReference type="InterPro" id="IPR022742">
    <property type="entry name" value="Hydrolase_4"/>
</dbReference>
<dbReference type="HOGENOM" id="CLU_033707_0_0_2"/>
<dbReference type="OrthoDB" id="203477at2157"/>
<protein>
    <recommendedName>
        <fullName evidence="6">Serine aminopeptidase S33 domain-containing protein</fullName>
    </recommendedName>
</protein>
<dbReference type="SUPFAM" id="SSF53474">
    <property type="entry name" value="alpha/beta-Hydrolases"/>
    <property type="match status" value="1"/>
</dbReference>
<accession>R9T5B9</accession>
<dbReference type="EMBL" id="CP005934">
    <property type="protein sequence ID" value="AGN25714.1"/>
    <property type="molecule type" value="Genomic_DNA"/>
</dbReference>
<dbReference type="KEGG" id="mer:MMINT_03200"/>
<keyword evidence="1" id="KW-0472">Membrane</keyword>
<name>R9T5B9_METII</name>
<evidence type="ECO:0008006" key="6">
    <source>
        <dbReference type="Google" id="ProtNLM"/>
    </source>
</evidence>
<feature type="domain" description="Serine aminopeptidase S33" evidence="2">
    <location>
        <begin position="210"/>
        <end position="422"/>
    </location>
</feature>
<dbReference type="InterPro" id="IPR053145">
    <property type="entry name" value="AB_hydrolase_Est10"/>
</dbReference>
<dbReference type="Gene3D" id="3.40.50.1820">
    <property type="entry name" value="alpha/beta hydrolase"/>
    <property type="match status" value="1"/>
</dbReference>
<evidence type="ECO:0000259" key="2">
    <source>
        <dbReference type="Pfam" id="PF12146"/>
    </source>
</evidence>
<dbReference type="PANTHER" id="PTHR43265:SF1">
    <property type="entry name" value="ESTERASE ESTD"/>
    <property type="match status" value="1"/>
</dbReference>
<gene>
    <name evidence="4" type="ORF">MMINT_03200</name>
</gene>
<dbReference type="Gene3D" id="3.10.450.590">
    <property type="match status" value="1"/>
</dbReference>
<dbReference type="STRING" id="1295009.MMINT_03200"/>
<reference evidence="4 5" key="1">
    <citation type="journal article" date="2013" name="Genome Announc.">
        <title>Genome sequence of 'Candidatus Methanomassiliicoccus intestinalis' Issoire-Mx1, a third thermoplasmatales-related methanogenic archaeon from human feces.</title>
        <authorList>
            <person name="Borrel G."/>
            <person name="Harris H.M."/>
            <person name="Parisot N."/>
            <person name="Gaci N."/>
            <person name="Tottey W."/>
            <person name="Mihajlovski A."/>
            <person name="Deane J."/>
            <person name="Gribaldo S."/>
            <person name="Bardot O."/>
            <person name="Peyretaillade E."/>
            <person name="Peyret P."/>
            <person name="O'Toole P.W."/>
            <person name="Brugere J.F."/>
        </authorList>
    </citation>
    <scope>NUCLEOTIDE SEQUENCE [LARGE SCALE GENOMIC DNA]</scope>
    <source>
        <strain evidence="4 5">Issoire-Mx1</strain>
    </source>
</reference>
<sequence length="458" mass="50713">MVEKEGRWATVAAFIVAIVIFLASVFVCISNDTSEAKELPVAPEKQELIDLSEHYMEELRAGNIDAVYEDTLDEFKAEITFDEFTQLVAGIFQKVGHYIQTNDSIVEIGSEYDTVVLDEEYSRFLTKTIFVYDDASKIAGFAVQSNGYNAESSDKWHEVALSAGQSKYPLEAALTLPDNVEKAPVVILVAGSGPTDLNGTIGAAENAPLKDIAHGLADQGIASLRFDKHAYDYGAVGFPENFTVYDEYLYDVNAIIDQVSQRNDIDANRIYVLGHSQGGMLVPMIANENPEVKGIISMAGTLRNFEDISYDQSVLIIKQSGLSEAEEELTIAILTQQLEEIKNIQEGDTGAYWGMPASYLYSMNSVDRVAMAKALEIPMLILQGADDFQVYADVDYVLWQETLADKDNVTYHLYDGLNHLFMESDSQKDVIDTTVYDAPANVDQRVIDDIASWINSLN</sequence>
<dbReference type="AlphaFoldDB" id="R9T5B9"/>